<keyword evidence="3" id="KW-1185">Reference proteome</keyword>
<dbReference type="Gene3D" id="3.40.1190.20">
    <property type="match status" value="1"/>
</dbReference>
<dbReference type="PANTHER" id="PTHR47098:SF2">
    <property type="entry name" value="PROTEIN MAK32"/>
    <property type="match status" value="1"/>
</dbReference>
<dbReference type="InterPro" id="IPR011611">
    <property type="entry name" value="PfkB_dom"/>
</dbReference>
<evidence type="ECO:0000259" key="1">
    <source>
        <dbReference type="Pfam" id="PF00294"/>
    </source>
</evidence>
<proteinExistence type="predicted"/>
<protein>
    <submittedName>
        <fullName evidence="2">Ribokinase-like protein</fullName>
    </submittedName>
</protein>
<reference evidence="2" key="2">
    <citation type="submission" date="2023-02" db="EMBL/GenBank/DDBJ databases">
        <authorList>
            <consortium name="DOE Joint Genome Institute"/>
            <person name="Mondo S.J."/>
            <person name="Chang Y."/>
            <person name="Wang Y."/>
            <person name="Ahrendt S."/>
            <person name="Andreopoulos W."/>
            <person name="Barry K."/>
            <person name="Beard J."/>
            <person name="Benny G.L."/>
            <person name="Blankenship S."/>
            <person name="Bonito G."/>
            <person name="Cuomo C."/>
            <person name="Desiro A."/>
            <person name="Gervers K.A."/>
            <person name="Hundley H."/>
            <person name="Kuo A."/>
            <person name="LaButti K."/>
            <person name="Lang B.F."/>
            <person name="Lipzen A."/>
            <person name="O'Donnell K."/>
            <person name="Pangilinan J."/>
            <person name="Reynolds N."/>
            <person name="Sandor L."/>
            <person name="Smith M.W."/>
            <person name="Tsang A."/>
            <person name="Grigoriev I.V."/>
            <person name="Stajich J.E."/>
            <person name="Spatafora J.W."/>
        </authorList>
    </citation>
    <scope>NUCLEOTIDE SEQUENCE</scope>
    <source>
        <strain evidence="2">RSA 2281</strain>
    </source>
</reference>
<organism evidence="2 3">
    <name type="scientific">Phascolomyces articulosus</name>
    <dbReference type="NCBI Taxonomy" id="60185"/>
    <lineage>
        <taxon>Eukaryota</taxon>
        <taxon>Fungi</taxon>
        <taxon>Fungi incertae sedis</taxon>
        <taxon>Mucoromycota</taxon>
        <taxon>Mucoromycotina</taxon>
        <taxon>Mucoromycetes</taxon>
        <taxon>Mucorales</taxon>
        <taxon>Lichtheimiaceae</taxon>
        <taxon>Phascolomyces</taxon>
    </lineage>
</organism>
<gene>
    <name evidence="2" type="ORF">BDA99DRAFT_134841</name>
</gene>
<accession>A0AAD5K6M4</accession>
<evidence type="ECO:0000313" key="2">
    <source>
        <dbReference type="EMBL" id="KAI9257274.1"/>
    </source>
</evidence>
<dbReference type="InterPro" id="IPR029056">
    <property type="entry name" value="Ribokinase-like"/>
</dbReference>
<reference evidence="2" key="1">
    <citation type="journal article" date="2022" name="IScience">
        <title>Evolution of zygomycete secretomes and the origins of terrestrial fungal ecologies.</title>
        <authorList>
            <person name="Chang Y."/>
            <person name="Wang Y."/>
            <person name="Mondo S."/>
            <person name="Ahrendt S."/>
            <person name="Andreopoulos W."/>
            <person name="Barry K."/>
            <person name="Beard J."/>
            <person name="Benny G.L."/>
            <person name="Blankenship S."/>
            <person name="Bonito G."/>
            <person name="Cuomo C."/>
            <person name="Desiro A."/>
            <person name="Gervers K.A."/>
            <person name="Hundley H."/>
            <person name="Kuo A."/>
            <person name="LaButti K."/>
            <person name="Lang B.F."/>
            <person name="Lipzen A."/>
            <person name="O'Donnell K."/>
            <person name="Pangilinan J."/>
            <person name="Reynolds N."/>
            <person name="Sandor L."/>
            <person name="Smith M.E."/>
            <person name="Tsang A."/>
            <person name="Grigoriev I.V."/>
            <person name="Stajich J.E."/>
            <person name="Spatafora J.W."/>
        </authorList>
    </citation>
    <scope>NUCLEOTIDE SEQUENCE</scope>
    <source>
        <strain evidence="2">RSA 2281</strain>
    </source>
</reference>
<dbReference type="Pfam" id="PF00294">
    <property type="entry name" value="PfkB"/>
    <property type="match status" value="1"/>
</dbReference>
<dbReference type="Proteomes" id="UP001209540">
    <property type="component" value="Unassembled WGS sequence"/>
</dbReference>
<name>A0AAD5K6M4_9FUNG</name>
<sequence>MADKEIIPIYGSLGSLIIDDIVYEDGTKETDILGGAGIYAIYGMRIWFDSPESKKIGYIAQEGFDHPIEIAKQLEDLDITLRRQQHADLHTTRGLNTFGPNDYRDFEYIHPIIRLTAQDPPESWVQSLRVIHIICSPERCIEIVTEWRERGGSSAAFIWEPVPWSCRTECYDLVCKAAKLVDVLTPNDYEAAALIGNPTMDPEKSAQLLYEAIEKTSIVIRSGKRGAVIATNLGIEWVPAYWEEHQSDKVKDVTGAGNAFCGGLCIGWVASNGDPVMAARYGAVSASYVVEQVGLPTLLNNTWNQGPNAQERLEKLLR</sequence>
<feature type="domain" description="Carbohydrate kinase PfkB" evidence="1">
    <location>
        <begin position="69"/>
        <end position="295"/>
    </location>
</feature>
<dbReference type="SUPFAM" id="SSF53613">
    <property type="entry name" value="Ribokinase-like"/>
    <property type="match status" value="1"/>
</dbReference>
<dbReference type="PANTHER" id="PTHR47098">
    <property type="entry name" value="PROTEIN MAK32"/>
    <property type="match status" value="1"/>
</dbReference>
<comment type="caution">
    <text evidence="2">The sequence shown here is derived from an EMBL/GenBank/DDBJ whole genome shotgun (WGS) entry which is preliminary data.</text>
</comment>
<dbReference type="EMBL" id="JAIXMP010000020">
    <property type="protein sequence ID" value="KAI9257274.1"/>
    <property type="molecule type" value="Genomic_DNA"/>
</dbReference>
<dbReference type="AlphaFoldDB" id="A0AAD5K6M4"/>
<evidence type="ECO:0000313" key="3">
    <source>
        <dbReference type="Proteomes" id="UP001209540"/>
    </source>
</evidence>